<dbReference type="NCBIfam" id="TIGR00756">
    <property type="entry name" value="PPR"/>
    <property type="match status" value="2"/>
</dbReference>
<organism evidence="5 6">
    <name type="scientific">Lithospermum erythrorhizon</name>
    <name type="common">Purple gromwell</name>
    <name type="synonym">Lithospermum officinale var. erythrorhizon</name>
    <dbReference type="NCBI Taxonomy" id="34254"/>
    <lineage>
        <taxon>Eukaryota</taxon>
        <taxon>Viridiplantae</taxon>
        <taxon>Streptophyta</taxon>
        <taxon>Embryophyta</taxon>
        <taxon>Tracheophyta</taxon>
        <taxon>Spermatophyta</taxon>
        <taxon>Magnoliopsida</taxon>
        <taxon>eudicotyledons</taxon>
        <taxon>Gunneridae</taxon>
        <taxon>Pentapetalae</taxon>
        <taxon>asterids</taxon>
        <taxon>lamiids</taxon>
        <taxon>Boraginales</taxon>
        <taxon>Boraginaceae</taxon>
        <taxon>Boraginoideae</taxon>
        <taxon>Lithospermeae</taxon>
        <taxon>Lithospermum</taxon>
    </lineage>
</organism>
<comment type="caution">
    <text evidence="5">The sequence shown here is derived from an EMBL/GenBank/DDBJ whole genome shotgun (WGS) entry which is preliminary data.</text>
</comment>
<dbReference type="GO" id="GO:0009451">
    <property type="term" value="P:RNA modification"/>
    <property type="evidence" value="ECO:0007669"/>
    <property type="project" value="InterPro"/>
</dbReference>
<dbReference type="InterPro" id="IPR032867">
    <property type="entry name" value="DYW_dom"/>
</dbReference>
<dbReference type="FunFam" id="1.25.40.10:FF:001630">
    <property type="entry name" value="Pentatricopeptide repeat-containing protein At5g43790"/>
    <property type="match status" value="1"/>
</dbReference>
<comment type="similarity">
    <text evidence="1">Belongs to the PPR family. PCMP-H subfamily.</text>
</comment>
<evidence type="ECO:0000256" key="1">
    <source>
        <dbReference type="ARBA" id="ARBA00006643"/>
    </source>
</evidence>
<proteinExistence type="inferred from homology"/>
<evidence type="ECO:0000259" key="4">
    <source>
        <dbReference type="Pfam" id="PF14432"/>
    </source>
</evidence>
<evidence type="ECO:0000313" key="5">
    <source>
        <dbReference type="EMBL" id="GAA0166919.1"/>
    </source>
</evidence>
<dbReference type="InterPro" id="IPR002885">
    <property type="entry name" value="PPR_rpt"/>
</dbReference>
<sequence>MKLTSPHSKHPILHLLQQCKTIETIKKVHAQMITTALIHHTYPLSQLLLISSTLSPISYALSIFNQVLNPTIFLFNTLISSLAKNNHTDSALSLYASIFTETNVEPNNYTYPSLFKACGSHPWLEHGRTLHAHVLKFLEPPYDPFVQASLLNFYSKSGKVSICRYFFYRISQPDLAAWNSILAAYARNASMIFETNATRFDDSTSLSLEVLHLFSKMQESFIRPNEVTLVALITACADLGAVNLGTWAHAYVIKNNLSINRFVGSALITMYANCGCLSLACQLFDQLPLRDKICYNAMIRGLAIHGQGCKALDLFERMEQEGLMPDDVTMLAAMCACSHMGLVDQGFNFFESMINNYGIEPRLEHYCCLVDLLGRAGRVKEAEETILSMPMSPNAVLWRSLLGAARVHGNVEVGETSLKNLIQLEPESSGNYVLLSNIYASMSRWDDVKRIRKSMKLHGVNKLPGISIAEVNGAMHEFLIGDKTHSRSNEIYSKLEEMSRRLQEHGHRPRTKEVLFDIEEEEKEDALTYHSERLAIAFSFLEGCSNGPIRIIKNLRVCSDCHEWTKLISRIYDREIIVRDRIRFHHFQDGTCSCLDYW</sequence>
<dbReference type="Gene3D" id="1.25.40.10">
    <property type="entry name" value="Tetratricopeptide repeat domain"/>
    <property type="match status" value="3"/>
</dbReference>
<dbReference type="Pfam" id="PF13041">
    <property type="entry name" value="PPR_2"/>
    <property type="match status" value="2"/>
</dbReference>
<dbReference type="EMBL" id="BAABME010005902">
    <property type="protein sequence ID" value="GAA0166919.1"/>
    <property type="molecule type" value="Genomic_DNA"/>
</dbReference>
<dbReference type="GO" id="GO:0008270">
    <property type="term" value="F:zinc ion binding"/>
    <property type="evidence" value="ECO:0007669"/>
    <property type="project" value="InterPro"/>
</dbReference>
<feature type="domain" description="DYW" evidence="4">
    <location>
        <begin position="506"/>
        <end position="598"/>
    </location>
</feature>
<dbReference type="InterPro" id="IPR011990">
    <property type="entry name" value="TPR-like_helical_dom_sf"/>
</dbReference>
<dbReference type="Pfam" id="PF01535">
    <property type="entry name" value="PPR"/>
    <property type="match status" value="1"/>
</dbReference>
<dbReference type="InterPro" id="IPR046848">
    <property type="entry name" value="E_motif"/>
</dbReference>
<gene>
    <name evidence="5" type="ORF">LIER_21969</name>
</gene>
<dbReference type="Proteomes" id="UP001454036">
    <property type="component" value="Unassembled WGS sequence"/>
</dbReference>
<name>A0AAV3QSB4_LITER</name>
<dbReference type="Pfam" id="PF14432">
    <property type="entry name" value="DYW_deaminase"/>
    <property type="match status" value="1"/>
</dbReference>
<dbReference type="PANTHER" id="PTHR47926:SF450">
    <property type="entry name" value="DYW DOMAIN-CONTAINING PROTEIN"/>
    <property type="match status" value="1"/>
</dbReference>
<feature type="repeat" description="PPR" evidence="3">
    <location>
        <begin position="291"/>
        <end position="325"/>
    </location>
</feature>
<dbReference type="GO" id="GO:0003723">
    <property type="term" value="F:RNA binding"/>
    <property type="evidence" value="ECO:0007669"/>
    <property type="project" value="InterPro"/>
</dbReference>
<evidence type="ECO:0000256" key="2">
    <source>
        <dbReference type="ARBA" id="ARBA00022737"/>
    </source>
</evidence>
<dbReference type="Pfam" id="PF20431">
    <property type="entry name" value="E_motif"/>
    <property type="match status" value="1"/>
</dbReference>
<protein>
    <recommendedName>
        <fullName evidence="4">DYW domain-containing protein</fullName>
    </recommendedName>
</protein>
<dbReference type="PROSITE" id="PS51375">
    <property type="entry name" value="PPR"/>
    <property type="match status" value="2"/>
</dbReference>
<dbReference type="InterPro" id="IPR046960">
    <property type="entry name" value="PPR_At4g14850-like_plant"/>
</dbReference>
<dbReference type="FunFam" id="1.25.40.10:FF:000366">
    <property type="entry name" value="Pentatricopeptide (PPR) repeat-containing protein"/>
    <property type="match status" value="1"/>
</dbReference>
<keyword evidence="6" id="KW-1185">Reference proteome</keyword>
<feature type="repeat" description="PPR" evidence="3">
    <location>
        <begin position="71"/>
        <end position="106"/>
    </location>
</feature>
<dbReference type="AlphaFoldDB" id="A0AAV3QSB4"/>
<evidence type="ECO:0000256" key="3">
    <source>
        <dbReference type="PROSITE-ProRule" id="PRU00708"/>
    </source>
</evidence>
<evidence type="ECO:0000313" key="6">
    <source>
        <dbReference type="Proteomes" id="UP001454036"/>
    </source>
</evidence>
<keyword evidence="2" id="KW-0677">Repeat</keyword>
<dbReference type="PANTHER" id="PTHR47926">
    <property type="entry name" value="PENTATRICOPEPTIDE REPEAT-CONTAINING PROTEIN"/>
    <property type="match status" value="1"/>
</dbReference>
<dbReference type="InterPro" id="IPR046849">
    <property type="entry name" value="E2_motif"/>
</dbReference>
<dbReference type="FunFam" id="1.25.40.10:FF:000031">
    <property type="entry name" value="Pentatricopeptide repeat-containing protein mitochondrial"/>
    <property type="match status" value="1"/>
</dbReference>
<dbReference type="Pfam" id="PF20430">
    <property type="entry name" value="Eplus_motif"/>
    <property type="match status" value="1"/>
</dbReference>
<reference evidence="5 6" key="1">
    <citation type="submission" date="2024-01" db="EMBL/GenBank/DDBJ databases">
        <title>The complete chloroplast genome sequence of Lithospermum erythrorhizon: insights into the phylogenetic relationship among Boraginaceae species and the maternal lineages of purple gromwells.</title>
        <authorList>
            <person name="Okada T."/>
            <person name="Watanabe K."/>
        </authorList>
    </citation>
    <scope>NUCLEOTIDE SEQUENCE [LARGE SCALE GENOMIC DNA]</scope>
</reference>
<accession>A0AAV3QSB4</accession>